<keyword evidence="2" id="KW-0812">Transmembrane</keyword>
<feature type="transmembrane region" description="Helical" evidence="2">
    <location>
        <begin position="6"/>
        <end position="35"/>
    </location>
</feature>
<reference evidence="3 4" key="1">
    <citation type="journal article" date="2014" name="Agronomy (Basel)">
        <title>A Draft Genome Sequence for Ensete ventricosum, the Drought-Tolerant Tree Against Hunger.</title>
        <authorList>
            <person name="Harrison J."/>
            <person name="Moore K.A."/>
            <person name="Paszkiewicz K."/>
            <person name="Jones T."/>
            <person name="Grant M."/>
            <person name="Ambacheew D."/>
            <person name="Muzemil S."/>
            <person name="Studholme D.J."/>
        </authorList>
    </citation>
    <scope>NUCLEOTIDE SEQUENCE [LARGE SCALE GENOMIC DNA]</scope>
</reference>
<evidence type="ECO:0000256" key="1">
    <source>
        <dbReference type="SAM" id="MobiDB-lite"/>
    </source>
</evidence>
<dbReference type="Proteomes" id="UP000287651">
    <property type="component" value="Unassembled WGS sequence"/>
</dbReference>
<evidence type="ECO:0000256" key="2">
    <source>
        <dbReference type="SAM" id="Phobius"/>
    </source>
</evidence>
<keyword evidence="2" id="KW-0472">Membrane</keyword>
<comment type="caution">
    <text evidence="3">The sequence shown here is derived from an EMBL/GenBank/DDBJ whole genome shotgun (WGS) entry which is preliminary data.</text>
</comment>
<organism evidence="3 4">
    <name type="scientific">Ensete ventricosum</name>
    <name type="common">Abyssinian banana</name>
    <name type="synonym">Musa ensete</name>
    <dbReference type="NCBI Taxonomy" id="4639"/>
    <lineage>
        <taxon>Eukaryota</taxon>
        <taxon>Viridiplantae</taxon>
        <taxon>Streptophyta</taxon>
        <taxon>Embryophyta</taxon>
        <taxon>Tracheophyta</taxon>
        <taxon>Spermatophyta</taxon>
        <taxon>Magnoliopsida</taxon>
        <taxon>Liliopsida</taxon>
        <taxon>Zingiberales</taxon>
        <taxon>Musaceae</taxon>
        <taxon>Ensete</taxon>
    </lineage>
</organism>
<evidence type="ECO:0000313" key="4">
    <source>
        <dbReference type="Proteomes" id="UP000287651"/>
    </source>
</evidence>
<sequence length="209" mass="22995">MKYDYLYQYLAVALSRRTLAAVSAVLVAGGTVAYMQSHRCRRIPKSEESSSRTTSRENGESSSRNGVSDPPVRVARPGRKGLRSLHVLAAILLSRMGANGIWNLMALVTTAKKEEEEKKNTTRRPHPQAVAAREPFASCRLPRVAHELLSLAGFSRTGRKIEATLSPVGFSRTGRKIEATFAISYHTGVSISCRYGTYRAVLSIPTHSY</sequence>
<dbReference type="EMBL" id="AMZH03002431">
    <property type="protein sequence ID" value="RRT75598.1"/>
    <property type="molecule type" value="Genomic_DNA"/>
</dbReference>
<feature type="compositionally biased region" description="Basic and acidic residues" evidence="1">
    <location>
        <begin position="44"/>
        <end position="59"/>
    </location>
</feature>
<name>A0A427AH75_ENSVE</name>
<accession>A0A427AH75</accession>
<evidence type="ECO:0000313" key="3">
    <source>
        <dbReference type="EMBL" id="RRT75598.1"/>
    </source>
</evidence>
<protein>
    <submittedName>
        <fullName evidence="3">Uncharacterized protein</fullName>
    </submittedName>
</protein>
<gene>
    <name evidence="3" type="ORF">B296_00031054</name>
</gene>
<keyword evidence="2" id="KW-1133">Transmembrane helix</keyword>
<dbReference type="AlphaFoldDB" id="A0A427AH75"/>
<feature type="region of interest" description="Disordered" evidence="1">
    <location>
        <begin position="40"/>
        <end position="77"/>
    </location>
</feature>
<proteinExistence type="predicted"/>